<feature type="coiled-coil region" evidence="1">
    <location>
        <begin position="159"/>
        <end position="186"/>
    </location>
</feature>
<organism evidence="2">
    <name type="scientific">Terrestrivirus sp</name>
    <dbReference type="NCBI Taxonomy" id="2487775"/>
    <lineage>
        <taxon>Viruses</taxon>
        <taxon>Varidnaviria</taxon>
        <taxon>Bamfordvirae</taxon>
        <taxon>Nucleocytoviricota</taxon>
        <taxon>Megaviricetes</taxon>
        <taxon>Imitervirales</taxon>
        <taxon>Mimiviridae</taxon>
        <taxon>Klosneuvirinae</taxon>
    </lineage>
</organism>
<evidence type="ECO:0000256" key="1">
    <source>
        <dbReference type="SAM" id="Coils"/>
    </source>
</evidence>
<dbReference type="EMBL" id="MK071983">
    <property type="protein sequence ID" value="AYV76347.1"/>
    <property type="molecule type" value="Genomic_DNA"/>
</dbReference>
<sequence>MTHNTDNRNNNYTDNSADNNDSDTCCNHCNSIHNCKQLSENINSDDKEFDYKINSIMEITNKCLTCDISTQYKRCLVNNTYLLSFILCDVCQSQNALYSKSFCINDLLLSKSDLDNIRCFHKGNTKLFLECDIRLLIKLKYGSESDYKDYKQNKIFQKYKKINNILQKREDRRKSLMEQLADHKLEFKTYGDCYTFIQFGYPELETVIKNELEKCKQMFIKYNVYKNCLFGKTENTSFISSYYFEDNYKNKFIEFDDEHSISSFF</sequence>
<keyword evidence="1" id="KW-0175">Coiled coil</keyword>
<gene>
    <name evidence="2" type="ORF">Terrestrivirus5_169</name>
</gene>
<name>A0A3G4ZN90_9VIRU</name>
<evidence type="ECO:0000313" key="2">
    <source>
        <dbReference type="EMBL" id="AYV76347.1"/>
    </source>
</evidence>
<accession>A0A3G4ZN90</accession>
<reference evidence="2" key="1">
    <citation type="submission" date="2018-10" db="EMBL/GenBank/DDBJ databases">
        <title>Hidden diversity of soil giant viruses.</title>
        <authorList>
            <person name="Schulz F."/>
            <person name="Alteio L."/>
            <person name="Goudeau D."/>
            <person name="Ryan E.M."/>
            <person name="Malmstrom R.R."/>
            <person name="Blanchard J."/>
            <person name="Woyke T."/>
        </authorList>
    </citation>
    <scope>NUCLEOTIDE SEQUENCE</scope>
    <source>
        <strain evidence="2">TEV1</strain>
    </source>
</reference>
<proteinExistence type="predicted"/>
<protein>
    <submittedName>
        <fullName evidence="2">Uncharacterized protein</fullName>
    </submittedName>
</protein>